<dbReference type="InterPro" id="IPR042089">
    <property type="entry name" value="Peptidase_M13_dom_2"/>
</dbReference>
<dbReference type="PANTHER" id="PTHR11733">
    <property type="entry name" value="ZINC METALLOPROTEASE FAMILY M13 NEPRILYSIN-RELATED"/>
    <property type="match status" value="1"/>
</dbReference>
<dbReference type="GO" id="GO:0016485">
    <property type="term" value="P:protein processing"/>
    <property type="evidence" value="ECO:0007669"/>
    <property type="project" value="TreeGrafter"/>
</dbReference>
<sequence>YQNEKYTSTQNAQCRNLAKSIENSVNQSVNPCDNFYRFACDKWRAEHSIADDRSSVSIFSIVQDSMKRQIIKILNATFGKGKAIEKLRSVYDECMNTERIMERNSQPLTNVINELNGWPVLMNDSWKEENFEWFKMLASVRTNGFSYDVLLSISVSPDIKQNTINRVK</sequence>
<keyword evidence="4" id="KW-1185">Reference proteome</keyword>
<dbReference type="GO" id="GO:0005886">
    <property type="term" value="C:plasma membrane"/>
    <property type="evidence" value="ECO:0007669"/>
    <property type="project" value="TreeGrafter"/>
</dbReference>
<dbReference type="InterPro" id="IPR000718">
    <property type="entry name" value="Peptidase_M13"/>
</dbReference>
<name>A0A443RVE3_9ACAR</name>
<protein>
    <submittedName>
        <fullName evidence="3">Neprilysin-like protein</fullName>
    </submittedName>
</protein>
<dbReference type="EMBL" id="NCKV01027136">
    <property type="protein sequence ID" value="RWS19361.1"/>
    <property type="molecule type" value="Genomic_DNA"/>
</dbReference>
<proteinExistence type="inferred from homology"/>
<dbReference type="GO" id="GO:0004222">
    <property type="term" value="F:metalloendopeptidase activity"/>
    <property type="evidence" value="ECO:0007669"/>
    <property type="project" value="InterPro"/>
</dbReference>
<dbReference type="PROSITE" id="PS51885">
    <property type="entry name" value="NEPRILYSIN"/>
    <property type="match status" value="1"/>
</dbReference>
<organism evidence="3 4">
    <name type="scientific">Leptotrombidium deliense</name>
    <dbReference type="NCBI Taxonomy" id="299467"/>
    <lineage>
        <taxon>Eukaryota</taxon>
        <taxon>Metazoa</taxon>
        <taxon>Ecdysozoa</taxon>
        <taxon>Arthropoda</taxon>
        <taxon>Chelicerata</taxon>
        <taxon>Arachnida</taxon>
        <taxon>Acari</taxon>
        <taxon>Acariformes</taxon>
        <taxon>Trombidiformes</taxon>
        <taxon>Prostigmata</taxon>
        <taxon>Anystina</taxon>
        <taxon>Parasitengona</taxon>
        <taxon>Trombiculoidea</taxon>
        <taxon>Trombiculidae</taxon>
        <taxon>Leptotrombidium</taxon>
    </lineage>
</organism>
<evidence type="ECO:0000256" key="1">
    <source>
        <dbReference type="ARBA" id="ARBA00007357"/>
    </source>
</evidence>
<dbReference type="Pfam" id="PF05649">
    <property type="entry name" value="Peptidase_M13_N"/>
    <property type="match status" value="1"/>
</dbReference>
<comment type="caution">
    <text evidence="3">The sequence shown here is derived from an EMBL/GenBank/DDBJ whole genome shotgun (WGS) entry which is preliminary data.</text>
</comment>
<dbReference type="AlphaFoldDB" id="A0A443RVE3"/>
<accession>A0A443RVE3</accession>
<dbReference type="SUPFAM" id="SSF55486">
    <property type="entry name" value="Metalloproteases ('zincins'), catalytic domain"/>
    <property type="match status" value="1"/>
</dbReference>
<evidence type="ECO:0000259" key="2">
    <source>
        <dbReference type="Pfam" id="PF05649"/>
    </source>
</evidence>
<feature type="domain" description="Peptidase M13 N-terminal" evidence="2">
    <location>
        <begin position="31"/>
        <end position="166"/>
    </location>
</feature>
<comment type="similarity">
    <text evidence="1">Belongs to the peptidase M13 family.</text>
</comment>
<dbReference type="PANTHER" id="PTHR11733:SF167">
    <property type="entry name" value="FI17812P1-RELATED"/>
    <property type="match status" value="1"/>
</dbReference>
<evidence type="ECO:0000313" key="4">
    <source>
        <dbReference type="Proteomes" id="UP000288716"/>
    </source>
</evidence>
<dbReference type="OrthoDB" id="6513030at2759"/>
<reference evidence="3 4" key="1">
    <citation type="journal article" date="2018" name="Gigascience">
        <title>Genomes of trombidid mites reveal novel predicted allergens and laterally-transferred genes associated with secondary metabolism.</title>
        <authorList>
            <person name="Dong X."/>
            <person name="Chaisiri K."/>
            <person name="Xia D."/>
            <person name="Armstrong S.D."/>
            <person name="Fang Y."/>
            <person name="Donnelly M.J."/>
            <person name="Kadowaki T."/>
            <person name="McGarry J.W."/>
            <person name="Darby A.C."/>
            <person name="Makepeace B.L."/>
        </authorList>
    </citation>
    <scope>NUCLEOTIDE SEQUENCE [LARGE SCALE GENOMIC DNA]</scope>
    <source>
        <strain evidence="3">UoL-UT</strain>
    </source>
</reference>
<dbReference type="VEuPathDB" id="VectorBase:LDEU012679"/>
<feature type="non-terminal residue" evidence="3">
    <location>
        <position position="168"/>
    </location>
</feature>
<dbReference type="InterPro" id="IPR008753">
    <property type="entry name" value="Peptidase_M13_N"/>
</dbReference>
<gene>
    <name evidence="3" type="ORF">B4U80_14450</name>
</gene>
<feature type="non-terminal residue" evidence="3">
    <location>
        <position position="1"/>
    </location>
</feature>
<evidence type="ECO:0000313" key="3">
    <source>
        <dbReference type="EMBL" id="RWS19361.1"/>
    </source>
</evidence>
<dbReference type="Proteomes" id="UP000288716">
    <property type="component" value="Unassembled WGS sequence"/>
</dbReference>
<dbReference type="Gene3D" id="1.10.1380.10">
    <property type="entry name" value="Neutral endopeptidase , domain2"/>
    <property type="match status" value="1"/>
</dbReference>